<comment type="catalytic activity">
    <reaction evidence="1">
        <text>UDP-alpha-D-glucose = UDP-alpha-D-galactose</text>
        <dbReference type="Rhea" id="RHEA:22168"/>
        <dbReference type="ChEBI" id="CHEBI:58885"/>
        <dbReference type="ChEBI" id="CHEBI:66914"/>
        <dbReference type="EC" id="5.1.3.2"/>
    </reaction>
</comment>
<feature type="compositionally biased region" description="Basic residues" evidence="11">
    <location>
        <begin position="151"/>
        <end position="165"/>
    </location>
</feature>
<feature type="compositionally biased region" description="Basic and acidic residues" evidence="11">
    <location>
        <begin position="141"/>
        <end position="150"/>
    </location>
</feature>
<comment type="similarity">
    <text evidence="10">In the C-terminal section; belongs to the aldose epimerase family.</text>
</comment>
<reference evidence="13 14" key="1">
    <citation type="journal article" date="2011" name="J. Gen. Appl. Microbiol.">
        <title>Draft genome sequencing of the enigmatic basidiomycete Mixia osmundae.</title>
        <authorList>
            <person name="Nishida H."/>
            <person name="Nagatsuka Y."/>
            <person name="Sugiyama J."/>
        </authorList>
    </citation>
    <scope>NUCLEOTIDE SEQUENCE [LARGE SCALE GENOMIC DNA]</scope>
    <source>
        <strain evidence="14">CBS 9802 / IAM 14324 / JCM 22182 / KY 12970</strain>
    </source>
</reference>
<keyword evidence="6" id="KW-0119">Carbohydrate metabolism</keyword>
<comment type="pathway">
    <text evidence="3">Carbohydrate metabolism; galactose metabolism.</text>
</comment>
<dbReference type="Gene3D" id="3.40.50.720">
    <property type="entry name" value="NAD(P)-binding Rossmann-like Domain"/>
    <property type="match status" value="2"/>
</dbReference>
<keyword evidence="5" id="KW-0520">NAD</keyword>
<evidence type="ECO:0000256" key="7">
    <source>
        <dbReference type="ARBA" id="ARBA00023235"/>
    </source>
</evidence>
<dbReference type="Gene3D" id="3.90.25.10">
    <property type="entry name" value="UDP-galactose 4-epimerase, domain 1"/>
    <property type="match status" value="1"/>
</dbReference>
<sequence length="626" mass="67604">MGLVIAQRAPELLSLRESLKRYRSTGEPLELNGHSDDEPKVLISYPLPSLSLLSHVGISSRPDGGLQASSPSSRTRSSPRKNGLTTAGSMSARPALLTADDTSGSNSRQSPASSSSYEAVEAVPLHAGINLDDPPTPRRRQLSEQREPQHVRQKTQRRAASRRVAKPIVELSREKGKGKALQDAYPARRLLAVSTENLDAEAYPLILVTGGAGYLGSHTVLEILQEGTHGVVVIDNLGNSQAEVLRRVRLLAREHHKASSRLRKCDPPLYFHAADIRSEAAIERVFEHYALSPLSPLVPTIQSFGAAPPATTQTQSGIPRSSRIVCAIHFAGLKSVPLSTLDPLSYYSTNISGTVSLLNVLTRWNAKRIIFSSSAAIYGADCEGLAIKEDECLIGGRGTGGKGITNPYGRTKLMCEEIIGDLCKSDHQWKAVLLRYTNPSGNHPSGLIGEDPAKASSLLPLVSHVLTKRREHACIYGTDYDTPDGTGVRDFIHVTDLSKGHLAAMKAFDMSADPMTAHCRTYNLGTGQGASVVEIIETLSTVAQMPIKTLLAPRRPGDLGCVVSDPTRAQTELGWRAERGVVEMCRDLWVFAQKNPEGYPPTPAGLRVDAANGRIDVQIKIDDEAS</sequence>
<dbReference type="eggNOG" id="KOG1371">
    <property type="taxonomic scope" value="Eukaryota"/>
</dbReference>
<reference evidence="13 14" key="2">
    <citation type="journal article" date="2012" name="Open Biol.">
        <title>Characteristics of nucleosomes and linker DNA regions on the genome of the basidiomycete Mixia osmundae revealed by mono- and dinucleosome mapping.</title>
        <authorList>
            <person name="Nishida H."/>
            <person name="Kondo S."/>
            <person name="Matsumoto T."/>
            <person name="Suzuki Y."/>
            <person name="Yoshikawa H."/>
            <person name="Taylor T.D."/>
            <person name="Sugiyama J."/>
        </authorList>
    </citation>
    <scope>NUCLEOTIDE SEQUENCE [LARGE SCALE GENOMIC DNA]</scope>
    <source>
        <strain evidence="14">CBS 9802 / IAM 14324 / JCM 22182 / KY 12970</strain>
    </source>
</reference>
<comment type="similarity">
    <text evidence="9">In the N-terminal section; belongs to the NAD(P)-dependent epimerase/dehydratase family.</text>
</comment>
<dbReference type="InterPro" id="IPR001509">
    <property type="entry name" value="Epimerase_deHydtase"/>
</dbReference>
<feature type="domain" description="NAD-dependent epimerase/dehydratase" evidence="12">
    <location>
        <begin position="206"/>
        <end position="289"/>
    </location>
</feature>
<accession>G7E8W7</accession>
<dbReference type="AlphaFoldDB" id="G7E8W7"/>
<dbReference type="EMBL" id="BABT02000220">
    <property type="protein sequence ID" value="GAA99585.1"/>
    <property type="molecule type" value="Genomic_DNA"/>
</dbReference>
<dbReference type="InterPro" id="IPR005886">
    <property type="entry name" value="UDP_G4E"/>
</dbReference>
<dbReference type="Proteomes" id="UP000009131">
    <property type="component" value="Unassembled WGS sequence"/>
</dbReference>
<protein>
    <recommendedName>
        <fullName evidence="12">NAD-dependent epimerase/dehydratase domain-containing protein</fullName>
    </recommendedName>
</protein>
<organism evidence="13 14">
    <name type="scientific">Mixia osmundae (strain CBS 9802 / IAM 14324 / JCM 22182 / KY 12970)</name>
    <dbReference type="NCBI Taxonomy" id="764103"/>
    <lineage>
        <taxon>Eukaryota</taxon>
        <taxon>Fungi</taxon>
        <taxon>Dikarya</taxon>
        <taxon>Basidiomycota</taxon>
        <taxon>Pucciniomycotina</taxon>
        <taxon>Mixiomycetes</taxon>
        <taxon>Mixiales</taxon>
        <taxon>Mixiaceae</taxon>
        <taxon>Mixia</taxon>
    </lineage>
</organism>
<feature type="domain" description="NAD-dependent epimerase/dehydratase" evidence="12">
    <location>
        <begin position="323"/>
        <end position="513"/>
    </location>
</feature>
<evidence type="ECO:0000313" key="14">
    <source>
        <dbReference type="Proteomes" id="UP000009131"/>
    </source>
</evidence>
<feature type="compositionally biased region" description="Low complexity" evidence="11">
    <location>
        <begin position="103"/>
        <end position="116"/>
    </location>
</feature>
<dbReference type="HOGENOM" id="CLU_007383_1_10_1"/>
<evidence type="ECO:0000256" key="8">
    <source>
        <dbReference type="ARBA" id="ARBA00037676"/>
    </source>
</evidence>
<evidence type="ECO:0000259" key="12">
    <source>
        <dbReference type="Pfam" id="PF01370"/>
    </source>
</evidence>
<feature type="region of interest" description="Disordered" evidence="11">
    <location>
        <begin position="61"/>
        <end position="177"/>
    </location>
</feature>
<dbReference type="GO" id="GO:0006012">
    <property type="term" value="P:galactose metabolic process"/>
    <property type="evidence" value="ECO:0007669"/>
    <property type="project" value="UniProtKB-KW"/>
</dbReference>
<evidence type="ECO:0000256" key="1">
    <source>
        <dbReference type="ARBA" id="ARBA00000083"/>
    </source>
</evidence>
<evidence type="ECO:0000256" key="2">
    <source>
        <dbReference type="ARBA" id="ARBA00001911"/>
    </source>
</evidence>
<dbReference type="GO" id="GO:0003978">
    <property type="term" value="F:UDP-glucose 4-epimerase activity"/>
    <property type="evidence" value="ECO:0007669"/>
    <property type="project" value="UniProtKB-EC"/>
</dbReference>
<dbReference type="STRING" id="764103.G7E8W7"/>
<dbReference type="SUPFAM" id="SSF51735">
    <property type="entry name" value="NAD(P)-binding Rossmann-fold domains"/>
    <property type="match status" value="1"/>
</dbReference>
<dbReference type="InterPro" id="IPR036291">
    <property type="entry name" value="NAD(P)-bd_dom_sf"/>
</dbReference>
<name>G7E8W7_MIXOS</name>
<evidence type="ECO:0000256" key="5">
    <source>
        <dbReference type="ARBA" id="ARBA00023027"/>
    </source>
</evidence>
<evidence type="ECO:0000256" key="6">
    <source>
        <dbReference type="ARBA" id="ARBA00023144"/>
    </source>
</evidence>
<dbReference type="Pfam" id="PF01370">
    <property type="entry name" value="Epimerase"/>
    <property type="match status" value="2"/>
</dbReference>
<comment type="cofactor">
    <cofactor evidence="2">
        <name>NAD(+)</name>
        <dbReference type="ChEBI" id="CHEBI:57540"/>
    </cofactor>
</comment>
<comment type="caution">
    <text evidence="13">The sequence shown here is derived from an EMBL/GenBank/DDBJ whole genome shotgun (WGS) entry which is preliminary data.</text>
</comment>
<dbReference type="NCBIfam" id="TIGR01179">
    <property type="entry name" value="galE"/>
    <property type="match status" value="1"/>
</dbReference>
<dbReference type="InParanoid" id="G7E8W7"/>
<evidence type="ECO:0000256" key="11">
    <source>
        <dbReference type="SAM" id="MobiDB-lite"/>
    </source>
</evidence>
<dbReference type="OrthoDB" id="9402762at2759"/>
<evidence type="ECO:0000256" key="3">
    <source>
        <dbReference type="ARBA" id="ARBA00004947"/>
    </source>
</evidence>
<proteinExistence type="inferred from homology"/>
<comment type="function">
    <text evidence="8">Mutarotase converts alpha-aldose to the beta-anomer. It is active on D-glucose, L-arabinose, D-xylose, D-galactose, maltose and lactose.</text>
</comment>
<evidence type="ECO:0000256" key="10">
    <source>
        <dbReference type="ARBA" id="ARBA00038238"/>
    </source>
</evidence>
<evidence type="ECO:0000256" key="9">
    <source>
        <dbReference type="ARBA" id="ARBA00037955"/>
    </source>
</evidence>
<keyword evidence="7" id="KW-0413">Isomerase</keyword>
<comment type="pathway">
    <text evidence="4">Carbohydrate metabolism; hexose metabolism.</text>
</comment>
<keyword evidence="6" id="KW-0299">Galactose metabolism</keyword>
<gene>
    <name evidence="13" type="primary">Mo06286</name>
    <name evidence="13" type="ORF">E5Q_06286</name>
</gene>
<evidence type="ECO:0000313" key="13">
    <source>
        <dbReference type="EMBL" id="GAA99585.1"/>
    </source>
</evidence>
<dbReference type="GO" id="GO:0005829">
    <property type="term" value="C:cytosol"/>
    <property type="evidence" value="ECO:0007669"/>
    <property type="project" value="TreeGrafter"/>
</dbReference>
<keyword evidence="14" id="KW-1185">Reference proteome</keyword>
<dbReference type="PANTHER" id="PTHR43725">
    <property type="entry name" value="UDP-GLUCOSE 4-EPIMERASE"/>
    <property type="match status" value="1"/>
</dbReference>
<dbReference type="PANTHER" id="PTHR43725:SF47">
    <property type="entry name" value="UDP-GLUCOSE 4-EPIMERASE"/>
    <property type="match status" value="1"/>
</dbReference>
<evidence type="ECO:0000256" key="4">
    <source>
        <dbReference type="ARBA" id="ARBA00005028"/>
    </source>
</evidence>